<evidence type="ECO:0000313" key="2">
    <source>
        <dbReference type="EMBL" id="PCK21799.1"/>
    </source>
</evidence>
<keyword evidence="1" id="KW-0472">Membrane</keyword>
<name>A0A2A5IXS7_RHOSG</name>
<reference evidence="2 3" key="1">
    <citation type="submission" date="2017-07" db="EMBL/GenBank/DDBJ databases">
        <title>Draft sequence of Rhodococcus enclensis 23b-28.</title>
        <authorList>
            <person name="Besaury L."/>
            <person name="Sancelme M."/>
            <person name="Amato P."/>
            <person name="Lallement A."/>
            <person name="Delort A.-M."/>
        </authorList>
    </citation>
    <scope>NUCLEOTIDE SEQUENCE [LARGE SCALE GENOMIC DNA]</scope>
    <source>
        <strain evidence="2 3">23b-28</strain>
    </source>
</reference>
<organism evidence="2 3">
    <name type="scientific">Rhodococcus qingshengii</name>
    <dbReference type="NCBI Taxonomy" id="334542"/>
    <lineage>
        <taxon>Bacteria</taxon>
        <taxon>Bacillati</taxon>
        <taxon>Actinomycetota</taxon>
        <taxon>Actinomycetes</taxon>
        <taxon>Mycobacteriales</taxon>
        <taxon>Nocardiaceae</taxon>
        <taxon>Rhodococcus</taxon>
        <taxon>Rhodococcus erythropolis group</taxon>
    </lineage>
</organism>
<sequence length="211" mass="21839">MELQHSFTVPAPVGEAWDLLLDVERIVPALPGASLTSFEGDSFTGQVKVKIGAIQMAYKGQGKFTERDEDARRMVMTAAGRDTKGAGTATATITCTLTDQDGSTRVDVTTDLVLTGRPAQFGRGLLNDVGSKIIDQFAANIGTALEAQDTVVPEPLAADGAPAANVAPLPEVEPLDLMSVAGAAVAKRAAAGVTVVTVVVLAALVVRRLRG</sequence>
<evidence type="ECO:0000256" key="1">
    <source>
        <dbReference type="SAM" id="Phobius"/>
    </source>
</evidence>
<comment type="caution">
    <text evidence="2">The sequence shown here is derived from an EMBL/GenBank/DDBJ whole genome shotgun (WGS) entry which is preliminary data.</text>
</comment>
<protein>
    <recommendedName>
        <fullName evidence="4">Carbon monoxide dehydrogenase</fullName>
    </recommendedName>
</protein>
<dbReference type="RefSeq" id="WP_099699121.1">
    <property type="nucleotide sequence ID" value="NZ_NOVD01000095.1"/>
</dbReference>
<dbReference type="InterPro" id="IPR010419">
    <property type="entry name" value="CO_DH_gsu"/>
</dbReference>
<accession>A0A2A5IXS7</accession>
<keyword evidence="1" id="KW-1133">Transmembrane helix</keyword>
<gene>
    <name evidence="2" type="ORF">CHR55_33540</name>
</gene>
<dbReference type="PANTHER" id="PTHR38588">
    <property type="entry name" value="BLL0334 PROTEIN"/>
    <property type="match status" value="1"/>
</dbReference>
<dbReference type="Proteomes" id="UP000230886">
    <property type="component" value="Unassembled WGS sequence"/>
</dbReference>
<evidence type="ECO:0000313" key="3">
    <source>
        <dbReference type="Proteomes" id="UP000230886"/>
    </source>
</evidence>
<proteinExistence type="predicted"/>
<dbReference type="SUPFAM" id="SSF55961">
    <property type="entry name" value="Bet v1-like"/>
    <property type="match status" value="1"/>
</dbReference>
<feature type="transmembrane region" description="Helical" evidence="1">
    <location>
        <begin position="189"/>
        <end position="206"/>
    </location>
</feature>
<dbReference type="AlphaFoldDB" id="A0A2A5IXS7"/>
<dbReference type="InterPro" id="IPR023393">
    <property type="entry name" value="START-like_dom_sf"/>
</dbReference>
<dbReference type="PANTHER" id="PTHR38588:SF1">
    <property type="entry name" value="BLL0334 PROTEIN"/>
    <property type="match status" value="1"/>
</dbReference>
<dbReference type="EMBL" id="NOVD01000095">
    <property type="protein sequence ID" value="PCK21799.1"/>
    <property type="molecule type" value="Genomic_DNA"/>
</dbReference>
<dbReference type="Gene3D" id="3.30.530.20">
    <property type="match status" value="1"/>
</dbReference>
<dbReference type="CDD" id="cd07823">
    <property type="entry name" value="SRPBCC_5"/>
    <property type="match status" value="1"/>
</dbReference>
<dbReference type="Pfam" id="PF06240">
    <property type="entry name" value="COXG"/>
    <property type="match status" value="1"/>
</dbReference>
<keyword evidence="1" id="KW-0812">Transmembrane</keyword>
<evidence type="ECO:0008006" key="4">
    <source>
        <dbReference type="Google" id="ProtNLM"/>
    </source>
</evidence>